<sequence>MPRVPGQLVVLRLLYSAKNRPTSMEQLGYIPEQLAFFKRMTQMKEGLYIFSGPTGSGKSTSLQVMCESMLANFNDEVHGVTLEDPTEYTIKGWDQCAVPRNDRRMADWGTAIRALMRCDIDVAMIGEMRDAESVAAATEVALTGHLVLTTLHANDAPGVLQRISEMGVGRDIYGDPGLIRGLINQKLSPLLCPHCKIRWADRAAGRFDDDFVARVERYCDTANVYLAGPGCSRCRNGVKGRRVIAEVMPTTQRNMEIFCERGRLAARQHWVREEGGITRTKVLIRAINEGVIDPEHGEKYVNLLDIDEELGDGAV</sequence>
<dbReference type="Proteomes" id="UP000528595">
    <property type="component" value="Unassembled WGS sequence"/>
</dbReference>
<dbReference type="InterPro" id="IPR001482">
    <property type="entry name" value="T2SS/T4SS_dom"/>
</dbReference>
<evidence type="ECO:0000259" key="4">
    <source>
        <dbReference type="Pfam" id="PF00437"/>
    </source>
</evidence>
<evidence type="ECO:0000313" key="5">
    <source>
        <dbReference type="EMBL" id="MBB5672463.1"/>
    </source>
</evidence>
<evidence type="ECO:0000256" key="2">
    <source>
        <dbReference type="ARBA" id="ARBA00022741"/>
    </source>
</evidence>
<organism evidence="5">
    <name type="scientific">Xanthomonas arboricola</name>
    <dbReference type="NCBI Taxonomy" id="56448"/>
    <lineage>
        <taxon>Bacteria</taxon>
        <taxon>Pseudomonadati</taxon>
        <taxon>Pseudomonadota</taxon>
        <taxon>Gammaproteobacteria</taxon>
        <taxon>Lysobacterales</taxon>
        <taxon>Lysobacteraceae</taxon>
        <taxon>Xanthomonas</taxon>
    </lineage>
</organism>
<dbReference type="PANTHER" id="PTHR30258">
    <property type="entry name" value="TYPE II SECRETION SYSTEM PROTEIN GSPE-RELATED"/>
    <property type="match status" value="1"/>
</dbReference>
<dbReference type="EMBL" id="JACIIQ010000025">
    <property type="protein sequence ID" value="MBB5672463.1"/>
    <property type="molecule type" value="Genomic_DNA"/>
</dbReference>
<keyword evidence="2" id="KW-0547">Nucleotide-binding</keyword>
<keyword evidence="3" id="KW-0067">ATP-binding</keyword>
<evidence type="ECO:0000256" key="1">
    <source>
        <dbReference type="ARBA" id="ARBA00006611"/>
    </source>
</evidence>
<comment type="caution">
    <text evidence="5">The sequence shown here is derived from an EMBL/GenBank/DDBJ whole genome shotgun (WGS) entry which is preliminary data.</text>
</comment>
<evidence type="ECO:0000256" key="3">
    <source>
        <dbReference type="ARBA" id="ARBA00022840"/>
    </source>
</evidence>
<dbReference type="GO" id="GO:0005886">
    <property type="term" value="C:plasma membrane"/>
    <property type="evidence" value="ECO:0007669"/>
    <property type="project" value="TreeGrafter"/>
</dbReference>
<dbReference type="Pfam" id="PF00437">
    <property type="entry name" value="T2SSE"/>
    <property type="match status" value="1"/>
</dbReference>
<reference evidence="5" key="1">
    <citation type="submission" date="2020-08" db="EMBL/GenBank/DDBJ databases">
        <title>Studying the diversity of plant-associated saprophytic bacteria and their role in host health and plant-pathogen interactions.</title>
        <authorList>
            <person name="Potnis N."/>
        </authorList>
    </citation>
    <scope>NUCLEOTIDE SEQUENCE</scope>
    <source>
        <strain evidence="5">F21</strain>
    </source>
</reference>
<gene>
    <name evidence="5" type="ORF">FHR65_004064</name>
</gene>
<dbReference type="GO" id="GO:0005524">
    <property type="term" value="F:ATP binding"/>
    <property type="evidence" value="ECO:0007669"/>
    <property type="project" value="UniProtKB-KW"/>
</dbReference>
<dbReference type="Gene3D" id="3.40.50.300">
    <property type="entry name" value="P-loop containing nucleotide triphosphate hydrolases"/>
    <property type="match status" value="1"/>
</dbReference>
<protein>
    <submittedName>
        <fullName evidence="5">Type II secretory ATPase GspE/PulE/Tfp pilus assembly ATPase PilB-like protein</fullName>
    </submittedName>
</protein>
<feature type="domain" description="Bacterial type II secretion system protein E" evidence="4">
    <location>
        <begin position="1"/>
        <end position="279"/>
    </location>
</feature>
<comment type="similarity">
    <text evidence="1">Belongs to the GSP E family.</text>
</comment>
<name>A0AB73H3A2_9XANT</name>
<dbReference type="GO" id="GO:0016887">
    <property type="term" value="F:ATP hydrolysis activity"/>
    <property type="evidence" value="ECO:0007669"/>
    <property type="project" value="TreeGrafter"/>
</dbReference>
<dbReference type="PANTHER" id="PTHR30258:SF1">
    <property type="entry name" value="PROTEIN TRANSPORT PROTEIN HOFB HOMOLOG"/>
    <property type="match status" value="1"/>
</dbReference>
<dbReference type="InterPro" id="IPR027417">
    <property type="entry name" value="P-loop_NTPase"/>
</dbReference>
<dbReference type="AlphaFoldDB" id="A0AB73H3A2"/>
<dbReference type="SUPFAM" id="SSF52540">
    <property type="entry name" value="P-loop containing nucleoside triphosphate hydrolases"/>
    <property type="match status" value="1"/>
</dbReference>
<proteinExistence type="inferred from homology"/>
<accession>A0AB73H3A2</accession>